<keyword evidence="4" id="KW-1185">Reference proteome</keyword>
<dbReference type="EMBL" id="SJPV01000006">
    <property type="protein sequence ID" value="TWU36217.1"/>
    <property type="molecule type" value="Genomic_DNA"/>
</dbReference>
<dbReference type="AlphaFoldDB" id="A0A5C6DJX9"/>
<accession>A0A5C6DJX9</accession>
<sequence length="438" mass="48974">MFSGDSSELPNPFALHIDGNHATGKTSFKTAAKFFVIVSVLFAVTVAAGHYSRTWIVNRLMSGFSQLQTPEKQQRLVQIAELGLPSVEPLVSGLMDEQNEVARTAYELLRESQNRWTSLPWQDAREHHQTMIEAMQKVSLSLPEDRTGWASSLVQQTIMESVQESDEASRQLYHLATDTLSRMSLTEGAGPSILDDQPLDSRTPVRLAVRSKPLPVSEADALDAWTDWPIAEPQIISSGTRPPPTPQPQERSQATETTPSVYRSSATRLQPVDPTEAIVLNDIHETVARETNSTGVSRRTPTVVPTSYLTESPLETYDTPSVIKWLGHEQLPLREKAKRELTQRGFSTRQIEIATQVAAADSVSRLALVDSIARSRIDNPRPWLVMLLNDDNREVRLRTVSVIAPMNDAELNKALRTCLETERDPIVNARIRKVLKYR</sequence>
<evidence type="ECO:0000313" key="3">
    <source>
        <dbReference type="EMBL" id="TWU36217.1"/>
    </source>
</evidence>
<evidence type="ECO:0000256" key="2">
    <source>
        <dbReference type="SAM" id="Phobius"/>
    </source>
</evidence>
<feature type="transmembrane region" description="Helical" evidence="2">
    <location>
        <begin position="31"/>
        <end position="51"/>
    </location>
</feature>
<comment type="caution">
    <text evidence="3">The sequence shown here is derived from an EMBL/GenBank/DDBJ whole genome shotgun (WGS) entry which is preliminary data.</text>
</comment>
<dbReference type="SUPFAM" id="SSF48371">
    <property type="entry name" value="ARM repeat"/>
    <property type="match status" value="1"/>
</dbReference>
<feature type="region of interest" description="Disordered" evidence="1">
    <location>
        <begin position="234"/>
        <end position="266"/>
    </location>
</feature>
<dbReference type="InterPro" id="IPR016024">
    <property type="entry name" value="ARM-type_fold"/>
</dbReference>
<dbReference type="OrthoDB" id="281574at2"/>
<protein>
    <recommendedName>
        <fullName evidence="5">HEAT repeat protein</fullName>
    </recommendedName>
</protein>
<evidence type="ECO:0000313" key="4">
    <source>
        <dbReference type="Proteomes" id="UP000319143"/>
    </source>
</evidence>
<gene>
    <name evidence="3" type="ORF">Poly41_39720</name>
</gene>
<dbReference type="Proteomes" id="UP000319143">
    <property type="component" value="Unassembled WGS sequence"/>
</dbReference>
<dbReference type="RefSeq" id="WP_146528231.1">
    <property type="nucleotide sequence ID" value="NZ_SJPV01000006.1"/>
</dbReference>
<reference evidence="3 4" key="1">
    <citation type="submission" date="2019-02" db="EMBL/GenBank/DDBJ databases">
        <title>Deep-cultivation of Planctomycetes and their phenomic and genomic characterization uncovers novel biology.</title>
        <authorList>
            <person name="Wiegand S."/>
            <person name="Jogler M."/>
            <person name="Boedeker C."/>
            <person name="Pinto D."/>
            <person name="Vollmers J."/>
            <person name="Rivas-Marin E."/>
            <person name="Kohn T."/>
            <person name="Peeters S.H."/>
            <person name="Heuer A."/>
            <person name="Rast P."/>
            <person name="Oberbeckmann S."/>
            <person name="Bunk B."/>
            <person name="Jeske O."/>
            <person name="Meyerdierks A."/>
            <person name="Storesund J.E."/>
            <person name="Kallscheuer N."/>
            <person name="Luecker S."/>
            <person name="Lage O.M."/>
            <person name="Pohl T."/>
            <person name="Merkel B.J."/>
            <person name="Hornburger P."/>
            <person name="Mueller R.-W."/>
            <person name="Bruemmer F."/>
            <person name="Labrenz M."/>
            <person name="Spormann A.M."/>
            <person name="Op Den Camp H."/>
            <person name="Overmann J."/>
            <person name="Amann R."/>
            <person name="Jetten M.S.M."/>
            <person name="Mascher T."/>
            <person name="Medema M.H."/>
            <person name="Devos D.P."/>
            <person name="Kaster A.-K."/>
            <person name="Ovreas L."/>
            <person name="Rohde M."/>
            <person name="Galperin M.Y."/>
            <person name="Jogler C."/>
        </authorList>
    </citation>
    <scope>NUCLEOTIDE SEQUENCE [LARGE SCALE GENOMIC DNA]</scope>
    <source>
        <strain evidence="3 4">Poly41</strain>
    </source>
</reference>
<feature type="compositionally biased region" description="Polar residues" evidence="1">
    <location>
        <begin position="252"/>
        <end position="266"/>
    </location>
</feature>
<name>A0A5C6DJX9_9BACT</name>
<evidence type="ECO:0008006" key="5">
    <source>
        <dbReference type="Google" id="ProtNLM"/>
    </source>
</evidence>
<keyword evidence="2" id="KW-1133">Transmembrane helix</keyword>
<keyword evidence="2" id="KW-0472">Membrane</keyword>
<evidence type="ECO:0000256" key="1">
    <source>
        <dbReference type="SAM" id="MobiDB-lite"/>
    </source>
</evidence>
<proteinExistence type="predicted"/>
<keyword evidence="2" id="KW-0812">Transmembrane</keyword>
<organism evidence="3 4">
    <name type="scientific">Novipirellula artificiosorum</name>
    <dbReference type="NCBI Taxonomy" id="2528016"/>
    <lineage>
        <taxon>Bacteria</taxon>
        <taxon>Pseudomonadati</taxon>
        <taxon>Planctomycetota</taxon>
        <taxon>Planctomycetia</taxon>
        <taxon>Pirellulales</taxon>
        <taxon>Pirellulaceae</taxon>
        <taxon>Novipirellula</taxon>
    </lineage>
</organism>